<dbReference type="eggNOG" id="arCOG07462">
    <property type="taxonomic scope" value="Archaea"/>
</dbReference>
<evidence type="ECO:0000313" key="2">
    <source>
        <dbReference type="Proteomes" id="UP000000346"/>
    </source>
</evidence>
<dbReference type="Proteomes" id="UP000000346">
    <property type="component" value="Chromosome"/>
</dbReference>
<dbReference type="STRING" id="666510.ASAC_1040"/>
<organism evidence="1 2">
    <name type="scientific">Acidilobus saccharovorans (strain DSM 16705 / JCM 18335 / VKM B-2471 / 345-15)</name>
    <dbReference type="NCBI Taxonomy" id="666510"/>
    <lineage>
        <taxon>Archaea</taxon>
        <taxon>Thermoproteota</taxon>
        <taxon>Thermoprotei</taxon>
        <taxon>Acidilobales</taxon>
        <taxon>Acidilobaceae</taxon>
        <taxon>Acidilobus</taxon>
    </lineage>
</organism>
<dbReference type="KEGG" id="asc:ASAC_1040"/>
<accession>D9Q2A7</accession>
<name>D9Q2A7_ACIS3</name>
<dbReference type="InParanoid" id="D9Q2A7"/>
<dbReference type="EMBL" id="CP001742">
    <property type="protein sequence ID" value="ADL19445.1"/>
    <property type="molecule type" value="Genomic_DNA"/>
</dbReference>
<dbReference type="OrthoDB" id="377929at2157"/>
<gene>
    <name evidence="1" type="ordered locus">ASAC_1040</name>
</gene>
<dbReference type="RefSeq" id="WP_013266957.1">
    <property type="nucleotide sequence ID" value="NC_014374.1"/>
</dbReference>
<dbReference type="AlphaFoldDB" id="D9Q2A7"/>
<dbReference type="GeneID" id="9499285"/>
<reference evidence="1 2" key="1">
    <citation type="journal article" date="2010" name="Appl. Environ. Microbiol.">
        <title>The genome sequence of the crenarchaeon Acidilobus saccharovorans supports a new order, Acidilobales, and suggests an important ecological role in terrestrial acidic hot springs.</title>
        <authorList>
            <person name="Mardanov A.V."/>
            <person name="Svetlitchnyi V.A."/>
            <person name="Beletsky A.V."/>
            <person name="Prokofeva M.I."/>
            <person name="Bonch-Osmolovskaya E.A."/>
            <person name="Ravin N.V."/>
            <person name="Skryabin K.G."/>
        </authorList>
    </citation>
    <scope>NUCLEOTIDE SEQUENCE [LARGE SCALE GENOMIC DNA]</scope>
    <source>
        <strain evidence="2">DSM 16705 / JCM 18335 / VKM B-2471 / 345-15</strain>
    </source>
</reference>
<keyword evidence="2" id="KW-1185">Reference proteome</keyword>
<dbReference type="HOGENOM" id="CLU_1574884_0_0_2"/>
<proteinExistence type="predicted"/>
<protein>
    <submittedName>
        <fullName evidence="1">Uncharacterized protein</fullName>
    </submittedName>
</protein>
<sequence>MSSPLSKLEEISRTSRKGAASLQVSSMISEIMELNSAVDQVARYVECLASAKGGCTQLNEASLCSASCGETFYMNDAGLLKIWKVGSNALSIVRGSDTFLVSTKNFSVQIDQTSYRARLWSSTISGQLTQEQLAKDSQLILQAIRKLLPKVKTLAGSLSQCARSQGIKC</sequence>
<evidence type="ECO:0000313" key="1">
    <source>
        <dbReference type="EMBL" id="ADL19445.1"/>
    </source>
</evidence>